<evidence type="ECO:0000256" key="1">
    <source>
        <dbReference type="ARBA" id="ARBA00004442"/>
    </source>
</evidence>
<dbReference type="AlphaFoldDB" id="A0A090X056"/>
<dbReference type="Proteomes" id="UP000029643">
    <property type="component" value="Unassembled WGS sequence"/>
</dbReference>
<feature type="domain" description="RagB/SusD" evidence="6">
    <location>
        <begin position="377"/>
        <end position="502"/>
    </location>
</feature>
<organism evidence="8 9">
    <name type="scientific">Algibacter lectus</name>
    <dbReference type="NCBI Taxonomy" id="221126"/>
    <lineage>
        <taxon>Bacteria</taxon>
        <taxon>Pseudomonadati</taxon>
        <taxon>Bacteroidota</taxon>
        <taxon>Flavobacteriia</taxon>
        <taxon>Flavobacteriales</taxon>
        <taxon>Flavobacteriaceae</taxon>
        <taxon>Algibacter</taxon>
    </lineage>
</organism>
<evidence type="ECO:0000256" key="3">
    <source>
        <dbReference type="ARBA" id="ARBA00022729"/>
    </source>
</evidence>
<gene>
    <name evidence="8" type="ORF">JCM19274_2892</name>
</gene>
<proteinExistence type="inferred from homology"/>
<sequence length="513" mass="58695">MYQQDRALRSYVDNNQGRVMHGQGTDVLTVPTFRENTNFSDYNSTITPRAGRLNTIYSELYQMISRANLVLSLAEQTDITFESEDARSYIIAQAKFFRAKAHGQAAQLFGRVAIVDEPTTTVRFDYEQAERAEIYQFAIDDLESILNDLPEITSEPGRVVRGAAQHYLSEFYLGVGIENNDNLAYDQAIKYASDVIDGGVYSLMTSRFGSRAAEPGKNVYWDLFRLNNQNYADGNTESIWTHQFDYEAYKAGDNGARLRYPYYFSPVWRAIDGVIGELEDVGGRGVAFLRPTELTETIIWEPSISDGDMRGEESNIRRTVLYNDPSAANFGQVVPQNVLDEANLGLADGAYFPIYEKLTTDQFEGLDDGERREDIWRDRYVIRLPETILLRAEAHLRKGDTQLAADDINLIRQRANCNVLATAAMVDLDFILDERARELFVEESRWNTLLRMGGNIASDRIRRYARYDYQVNSLTFDFNTFPIPQTVIDRNKDVIWEQNPGWKADNYQYILNS</sequence>
<dbReference type="Gene3D" id="1.25.40.390">
    <property type="match status" value="1"/>
</dbReference>
<dbReference type="RefSeq" id="WP_227806463.1">
    <property type="nucleotide sequence ID" value="NZ_BBNU01000019.1"/>
</dbReference>
<dbReference type="InterPro" id="IPR033985">
    <property type="entry name" value="SusD-like_N"/>
</dbReference>
<evidence type="ECO:0000259" key="6">
    <source>
        <dbReference type="Pfam" id="PF07980"/>
    </source>
</evidence>
<evidence type="ECO:0000313" key="8">
    <source>
        <dbReference type="EMBL" id="GAL81908.1"/>
    </source>
</evidence>
<comment type="similarity">
    <text evidence="2">Belongs to the SusD family.</text>
</comment>
<evidence type="ECO:0000313" key="9">
    <source>
        <dbReference type="Proteomes" id="UP000029643"/>
    </source>
</evidence>
<evidence type="ECO:0000259" key="7">
    <source>
        <dbReference type="Pfam" id="PF14322"/>
    </source>
</evidence>
<protein>
    <submittedName>
        <fullName evidence="8">SusD outer membrane protein</fullName>
    </submittedName>
</protein>
<name>A0A090X056_9FLAO</name>
<dbReference type="Pfam" id="PF07980">
    <property type="entry name" value="SusD_RagB"/>
    <property type="match status" value="1"/>
</dbReference>
<dbReference type="InterPro" id="IPR011990">
    <property type="entry name" value="TPR-like_helical_dom_sf"/>
</dbReference>
<evidence type="ECO:0000256" key="2">
    <source>
        <dbReference type="ARBA" id="ARBA00006275"/>
    </source>
</evidence>
<evidence type="ECO:0000256" key="4">
    <source>
        <dbReference type="ARBA" id="ARBA00023136"/>
    </source>
</evidence>
<keyword evidence="5" id="KW-0998">Cell outer membrane</keyword>
<comment type="caution">
    <text evidence="8">The sequence shown here is derived from an EMBL/GenBank/DDBJ whole genome shotgun (WGS) entry which is preliminary data.</text>
</comment>
<dbReference type="GO" id="GO:0009279">
    <property type="term" value="C:cell outer membrane"/>
    <property type="evidence" value="ECO:0007669"/>
    <property type="project" value="UniProtKB-SubCell"/>
</dbReference>
<evidence type="ECO:0000256" key="5">
    <source>
        <dbReference type="ARBA" id="ARBA00023237"/>
    </source>
</evidence>
<dbReference type="STRING" id="221126.SAMN04489722_111110"/>
<comment type="subcellular location">
    <subcellularLocation>
        <location evidence="1">Cell outer membrane</location>
    </subcellularLocation>
</comment>
<accession>A0A090X056</accession>
<dbReference type="Pfam" id="PF14322">
    <property type="entry name" value="SusD-like_3"/>
    <property type="match status" value="1"/>
</dbReference>
<feature type="domain" description="SusD-like N-terminal" evidence="7">
    <location>
        <begin position="32"/>
        <end position="173"/>
    </location>
</feature>
<reference evidence="8 9" key="1">
    <citation type="journal article" date="2014" name="Genome Announc.">
        <title>Draft Genome Sequences of Marine Flavobacterium Algibacter lectus Strains SS8 and NR4.</title>
        <authorList>
            <person name="Takatani N."/>
            <person name="Nakanishi M."/>
            <person name="Meirelles P."/>
            <person name="Mino S."/>
            <person name="Suda W."/>
            <person name="Oshima K."/>
            <person name="Hattori M."/>
            <person name="Ohkuma M."/>
            <person name="Hosokawa M."/>
            <person name="Miyashita K."/>
            <person name="Thompson F.L."/>
            <person name="Niwa A."/>
            <person name="Sawabe T."/>
            <person name="Sawabe T."/>
        </authorList>
    </citation>
    <scope>NUCLEOTIDE SEQUENCE [LARGE SCALE GENOMIC DNA]</scope>
    <source>
        <strain evidence="9">JCM19274</strain>
    </source>
</reference>
<keyword evidence="4" id="KW-0472">Membrane</keyword>
<keyword evidence="3" id="KW-0732">Signal</keyword>
<dbReference type="EMBL" id="BBNU01000019">
    <property type="protein sequence ID" value="GAL81908.1"/>
    <property type="molecule type" value="Genomic_DNA"/>
</dbReference>
<dbReference type="SUPFAM" id="SSF48452">
    <property type="entry name" value="TPR-like"/>
    <property type="match status" value="1"/>
</dbReference>
<dbReference type="InterPro" id="IPR012944">
    <property type="entry name" value="SusD_RagB_dom"/>
</dbReference>